<protein>
    <recommendedName>
        <fullName evidence="5">Cytochrome</fullName>
    </recommendedName>
</protein>
<reference evidence="3 4" key="1">
    <citation type="journal article" date="2017" name="New Microbes New Infect">
        <title>Genome sequence of 'Leucobacter massiliensis' sp. nov. isolated from human pharynx after travel to the 2014 Hajj.</title>
        <authorList>
            <person name="Leangapichart T."/>
            <person name="Gautret P."/>
            <person name="Nguyen T.T."/>
            <person name="Armstrong N."/>
            <person name="Rolain J.M."/>
        </authorList>
    </citation>
    <scope>NUCLEOTIDE SEQUENCE [LARGE SCALE GENOMIC DNA]</scope>
    <source>
        <strain evidence="3 4">122RC15</strain>
    </source>
</reference>
<organism evidence="3 4">
    <name type="scientific">Leucobacter massiliensis</name>
    <dbReference type="NCBI Taxonomy" id="1686285"/>
    <lineage>
        <taxon>Bacteria</taxon>
        <taxon>Bacillati</taxon>
        <taxon>Actinomycetota</taxon>
        <taxon>Actinomycetes</taxon>
        <taxon>Micrococcales</taxon>
        <taxon>Microbacteriaceae</taxon>
        <taxon>Leucobacter</taxon>
    </lineage>
</organism>
<dbReference type="OrthoDB" id="9764248at2"/>
<keyword evidence="4" id="KW-1185">Reference proteome</keyword>
<feature type="region of interest" description="Disordered" evidence="2">
    <location>
        <begin position="99"/>
        <end position="154"/>
    </location>
</feature>
<dbReference type="RefSeq" id="WP_105804799.1">
    <property type="nucleotide sequence ID" value="NZ_MWZD01000014.1"/>
</dbReference>
<dbReference type="EMBL" id="MWZD01000014">
    <property type="protein sequence ID" value="PRI11863.1"/>
    <property type="molecule type" value="Genomic_DNA"/>
</dbReference>
<dbReference type="PANTHER" id="PTHR46696:SF1">
    <property type="entry name" value="CYTOCHROME P450 YJIB-RELATED"/>
    <property type="match status" value="1"/>
</dbReference>
<comment type="similarity">
    <text evidence="1">Belongs to the cytochrome P450 family.</text>
</comment>
<dbReference type="InterPro" id="IPR036396">
    <property type="entry name" value="Cyt_P450_sf"/>
</dbReference>
<evidence type="ECO:0000256" key="2">
    <source>
        <dbReference type="SAM" id="MobiDB-lite"/>
    </source>
</evidence>
<feature type="compositionally biased region" description="Low complexity" evidence="2">
    <location>
        <begin position="130"/>
        <end position="154"/>
    </location>
</feature>
<proteinExistence type="inferred from homology"/>
<sequence length="461" mass="49504">MSTAPRVPGDATLAFLTDGYRFGHRRFERLGSDVFSTRLAGRPITFLRGQEAARFFGEADRFTLDGAMPRSVLHSLQDAGSVQTLSGTRHRSRKAAFLDALDVPEEARDGQPASGATDGRSGAGSEETGSPDGSGSAAPSAPASGADASAPAHAAPHRGLADCFAEEWEAAEWEGRRDGQLRLMPAAEQILCDAALRWLGIGASRDRRRALARECAAMIDGSGSFGPRNWRGRALRLSAERWARETVRAERAQPSGALARLLDHPELADDEVAAVELLNLIRPTVAVARFVAFSALALHLRPAWRARLREEPGSALAFAQEVRRTTPFFPAVAGVASESVSWRGHRFEAGDWVALDLFATNRHPGEWEDAWTFDPGRFAGAAGAEAEGRVLAQGAGELAHSHRCPGEPATVELLALATLRLAEADWSVPEQDLRVGLARIPARPGSAGLRLVWTGRDLVRS</sequence>
<dbReference type="GO" id="GO:0005506">
    <property type="term" value="F:iron ion binding"/>
    <property type="evidence" value="ECO:0007669"/>
    <property type="project" value="InterPro"/>
</dbReference>
<evidence type="ECO:0000256" key="1">
    <source>
        <dbReference type="ARBA" id="ARBA00010617"/>
    </source>
</evidence>
<evidence type="ECO:0000313" key="3">
    <source>
        <dbReference type="EMBL" id="PRI11863.1"/>
    </source>
</evidence>
<gene>
    <name evidence="3" type="ORF">B4915_05385</name>
</gene>
<accession>A0A2S9QQJ4</accession>
<comment type="caution">
    <text evidence="3">The sequence shown here is derived from an EMBL/GenBank/DDBJ whole genome shotgun (WGS) entry which is preliminary data.</text>
</comment>
<dbReference type="SUPFAM" id="SSF48264">
    <property type="entry name" value="Cytochrome P450"/>
    <property type="match status" value="2"/>
</dbReference>
<dbReference type="GO" id="GO:0020037">
    <property type="term" value="F:heme binding"/>
    <property type="evidence" value="ECO:0007669"/>
    <property type="project" value="InterPro"/>
</dbReference>
<dbReference type="GO" id="GO:0016705">
    <property type="term" value="F:oxidoreductase activity, acting on paired donors, with incorporation or reduction of molecular oxygen"/>
    <property type="evidence" value="ECO:0007669"/>
    <property type="project" value="InterPro"/>
</dbReference>
<dbReference type="AlphaFoldDB" id="A0A2S9QQJ4"/>
<evidence type="ECO:0000313" key="4">
    <source>
        <dbReference type="Proteomes" id="UP000238650"/>
    </source>
</evidence>
<dbReference type="PANTHER" id="PTHR46696">
    <property type="entry name" value="P450, PUTATIVE (EUROFUNG)-RELATED"/>
    <property type="match status" value="1"/>
</dbReference>
<evidence type="ECO:0008006" key="5">
    <source>
        <dbReference type="Google" id="ProtNLM"/>
    </source>
</evidence>
<dbReference type="InterPro" id="IPR001128">
    <property type="entry name" value="Cyt_P450"/>
</dbReference>
<name>A0A2S9QQJ4_9MICO</name>
<dbReference type="Gene3D" id="1.10.630.10">
    <property type="entry name" value="Cytochrome P450"/>
    <property type="match status" value="2"/>
</dbReference>
<dbReference type="GO" id="GO:0004497">
    <property type="term" value="F:monooxygenase activity"/>
    <property type="evidence" value="ECO:0007669"/>
    <property type="project" value="InterPro"/>
</dbReference>
<dbReference type="Pfam" id="PF00067">
    <property type="entry name" value="p450"/>
    <property type="match status" value="1"/>
</dbReference>
<dbReference type="Proteomes" id="UP000238650">
    <property type="component" value="Unassembled WGS sequence"/>
</dbReference>